<dbReference type="InterPro" id="IPR029063">
    <property type="entry name" value="SAM-dependent_MTases_sf"/>
</dbReference>
<evidence type="ECO:0000313" key="3">
    <source>
        <dbReference type="Proteomes" id="UP000252795"/>
    </source>
</evidence>
<dbReference type="EMBL" id="QPJB01000007">
    <property type="protein sequence ID" value="RCW33615.1"/>
    <property type="molecule type" value="Genomic_DNA"/>
</dbReference>
<sequence length="265" mass="29681">MKSQANVKKLSLPLASQLQNVLSIPSKHGMYQALHPTVSLLLGIENPVVGKKEVERWDYMLANSTLSDKSVVDIGANTGFFSFSAVEAGARAVTAIEGNREHADFIFHCVNALNLGEQINVAQRYFDFHGDTEDFFELAICLNVLHHVGDDFGDDRLSIEQAKKYVSKSIRKLAEMCHFTWLQIGFNWKGNPSTPLFESGMKEEVVRFVEESCGDALTVEKVAIFNPCSGVYEDKNIENIQRFDECGEFLNRPLFLLKSNIYSGC</sequence>
<dbReference type="CDD" id="cd02440">
    <property type="entry name" value="AdoMet_MTases"/>
    <property type="match status" value="1"/>
</dbReference>
<organism evidence="2 3">
    <name type="scientific">Marinobacter nauticus</name>
    <name type="common">Marinobacter hydrocarbonoclasticus</name>
    <name type="synonym">Marinobacter aquaeolei</name>
    <dbReference type="NCBI Taxonomy" id="2743"/>
    <lineage>
        <taxon>Bacteria</taxon>
        <taxon>Pseudomonadati</taxon>
        <taxon>Pseudomonadota</taxon>
        <taxon>Gammaproteobacteria</taxon>
        <taxon>Pseudomonadales</taxon>
        <taxon>Marinobacteraceae</taxon>
        <taxon>Marinobacter</taxon>
    </lineage>
</organism>
<name>A0A368UZT7_MARNT</name>
<dbReference type="Proteomes" id="UP000253065">
    <property type="component" value="Unassembled WGS sequence"/>
</dbReference>
<reference evidence="2 3" key="1">
    <citation type="submission" date="2018-07" db="EMBL/GenBank/DDBJ databases">
        <title>Freshwater and sediment microbial communities from various areas in North America, analyzing microbe dynamics in response to fracking.</title>
        <authorList>
            <person name="Lamendella R."/>
        </authorList>
    </citation>
    <scope>NUCLEOTIDE SEQUENCE [LARGE SCALE GENOMIC DNA]</scope>
    <source>
        <strain evidence="2 3">114E</strain>
        <strain evidence="1 4">114E_o</strain>
    </source>
</reference>
<dbReference type="EMBL" id="QNSA01000007">
    <property type="protein sequence ID" value="RBP72688.1"/>
    <property type="molecule type" value="Genomic_DNA"/>
</dbReference>
<protein>
    <recommendedName>
        <fullName evidence="5">Methyltransferase domain-containing protein</fullName>
    </recommendedName>
</protein>
<evidence type="ECO:0000313" key="2">
    <source>
        <dbReference type="EMBL" id="RCW33615.1"/>
    </source>
</evidence>
<comment type="caution">
    <text evidence="2">The sequence shown here is derived from an EMBL/GenBank/DDBJ whole genome shotgun (WGS) entry which is preliminary data.</text>
</comment>
<dbReference type="Gene3D" id="3.40.50.150">
    <property type="entry name" value="Vaccinia Virus protein VP39"/>
    <property type="match status" value="1"/>
</dbReference>
<keyword evidence="4" id="KW-1185">Reference proteome</keyword>
<evidence type="ECO:0000313" key="1">
    <source>
        <dbReference type="EMBL" id="RBP72688.1"/>
    </source>
</evidence>
<evidence type="ECO:0000313" key="4">
    <source>
        <dbReference type="Proteomes" id="UP000253065"/>
    </source>
</evidence>
<dbReference type="SUPFAM" id="SSF53335">
    <property type="entry name" value="S-adenosyl-L-methionine-dependent methyltransferases"/>
    <property type="match status" value="1"/>
</dbReference>
<gene>
    <name evidence="2" type="ORF">DET51_107286</name>
    <name evidence="1" type="ORF">DET64_107286</name>
</gene>
<evidence type="ECO:0008006" key="5">
    <source>
        <dbReference type="Google" id="ProtNLM"/>
    </source>
</evidence>
<dbReference type="Proteomes" id="UP000252795">
    <property type="component" value="Unassembled WGS sequence"/>
</dbReference>
<dbReference type="RefSeq" id="WP_113880044.1">
    <property type="nucleotide sequence ID" value="NZ_QNSA01000007.1"/>
</dbReference>
<dbReference type="AlphaFoldDB" id="A0A368UZT7"/>
<accession>A0A368UZT7</accession>
<proteinExistence type="predicted"/>